<feature type="transmembrane region" description="Helical" evidence="1">
    <location>
        <begin position="206"/>
        <end position="229"/>
    </location>
</feature>
<gene>
    <name evidence="2" type="ORF">LCGC14_1192550</name>
</gene>
<evidence type="ECO:0008006" key="3">
    <source>
        <dbReference type="Google" id="ProtNLM"/>
    </source>
</evidence>
<dbReference type="EMBL" id="LAZR01006064">
    <property type="protein sequence ID" value="KKM95008.1"/>
    <property type="molecule type" value="Genomic_DNA"/>
</dbReference>
<feature type="transmembrane region" description="Helical" evidence="1">
    <location>
        <begin position="310"/>
        <end position="338"/>
    </location>
</feature>
<feature type="transmembrane region" description="Helical" evidence="1">
    <location>
        <begin position="264"/>
        <end position="284"/>
    </location>
</feature>
<dbReference type="Pfam" id="PF05987">
    <property type="entry name" value="DUF898"/>
    <property type="match status" value="1"/>
</dbReference>
<protein>
    <recommendedName>
        <fullName evidence="3">DUF898 domain-containing protein</fullName>
    </recommendedName>
</protein>
<evidence type="ECO:0000313" key="2">
    <source>
        <dbReference type="EMBL" id="KKM95008.1"/>
    </source>
</evidence>
<keyword evidence="1" id="KW-0812">Transmembrane</keyword>
<dbReference type="InterPro" id="IPR010295">
    <property type="entry name" value="DUF898"/>
</dbReference>
<feature type="transmembrane region" description="Helical" evidence="1">
    <location>
        <begin position="358"/>
        <end position="382"/>
    </location>
</feature>
<sequence length="433" mass="48892">MTDALLTYPKTAAEGMSVDFVGRRGALFWLALKTGFFTILTLGFYRFWMKTRLRRWYWSAIRPGGHPMEYVGEPLEKLLGFFIAVVILTFYIGIVNLLLMFLSFSVFSTASFGYIASFAGVVPLWFYARYRARRYVLSRTRWRGVRFGLEKAAWGYTWRAVIHWCVTLVSLGTLWPRMTFHLEKYVTDRTYFGSARLHQDGHWTMLYRAAVPFIVALLILATSTVWMLWFDPVFGSEVLSISGIAHDILTDDTLVYSLDKPERLFLVPVALVGIVYGAIHYRFVSKRLMAGYKSAEGITSASRLSGPRVAFIYTFGSFIAYSVLVVGVAALAIAGLAVFGPSALVFLDLGLEEASFDIPQAVALALLVVFYLSIFLLWNVLYNTFVTFPLMRHLARTTSLPTRYGLRYVSQRARDEFAEAEGFAEALDVGAAI</sequence>
<feature type="transmembrane region" description="Helical" evidence="1">
    <location>
        <begin position="26"/>
        <end position="48"/>
    </location>
</feature>
<organism evidence="2">
    <name type="scientific">marine sediment metagenome</name>
    <dbReference type="NCBI Taxonomy" id="412755"/>
    <lineage>
        <taxon>unclassified sequences</taxon>
        <taxon>metagenomes</taxon>
        <taxon>ecological metagenomes</taxon>
    </lineage>
</organism>
<reference evidence="2" key="1">
    <citation type="journal article" date="2015" name="Nature">
        <title>Complex archaea that bridge the gap between prokaryotes and eukaryotes.</title>
        <authorList>
            <person name="Spang A."/>
            <person name="Saw J.H."/>
            <person name="Jorgensen S.L."/>
            <person name="Zaremba-Niedzwiedzka K."/>
            <person name="Martijn J."/>
            <person name="Lind A.E."/>
            <person name="van Eijk R."/>
            <person name="Schleper C."/>
            <person name="Guy L."/>
            <person name="Ettema T.J."/>
        </authorList>
    </citation>
    <scope>NUCLEOTIDE SEQUENCE</scope>
</reference>
<dbReference type="AlphaFoldDB" id="A0A0F9LNP2"/>
<feature type="transmembrane region" description="Helical" evidence="1">
    <location>
        <begin position="110"/>
        <end position="128"/>
    </location>
</feature>
<proteinExistence type="predicted"/>
<name>A0A0F9LNP2_9ZZZZ</name>
<accession>A0A0F9LNP2</accession>
<feature type="transmembrane region" description="Helical" evidence="1">
    <location>
        <begin position="78"/>
        <end position="104"/>
    </location>
</feature>
<comment type="caution">
    <text evidence="2">The sequence shown here is derived from an EMBL/GenBank/DDBJ whole genome shotgun (WGS) entry which is preliminary data.</text>
</comment>
<keyword evidence="1" id="KW-1133">Transmembrane helix</keyword>
<evidence type="ECO:0000256" key="1">
    <source>
        <dbReference type="SAM" id="Phobius"/>
    </source>
</evidence>
<keyword evidence="1" id="KW-0472">Membrane</keyword>